<dbReference type="Proteomes" id="UP000030664">
    <property type="component" value="Unassembled WGS sequence"/>
</dbReference>
<keyword evidence="1" id="KW-0732">Signal</keyword>
<feature type="chain" id="PRO_5002054532" evidence="1">
    <location>
        <begin position="36"/>
        <end position="130"/>
    </location>
</feature>
<evidence type="ECO:0000313" key="2">
    <source>
        <dbReference type="EMBL" id="KHE74210.1"/>
    </source>
</evidence>
<evidence type="ECO:0000313" key="3">
    <source>
        <dbReference type="Proteomes" id="UP000030664"/>
    </source>
</evidence>
<reference evidence="2 3" key="1">
    <citation type="submission" date="2014-09" db="EMBL/GenBank/DDBJ databases">
        <title>High-quality draft genome sequence of Kocuria marina SO9-6, an actinobacterium isolated from a copper mine.</title>
        <authorList>
            <person name="Castro D.B."/>
            <person name="Pereira L.B."/>
            <person name="Silva M.V."/>
            <person name="Silva B.P."/>
            <person name="Zanardi B.R."/>
            <person name="Carlos C."/>
            <person name="Belgini D.R."/>
            <person name="Limache E.G."/>
            <person name="Lacerda G.V."/>
            <person name="Nery M.B."/>
            <person name="Gomes M.B."/>
            <person name="Souza S."/>
            <person name="Silva T.M."/>
            <person name="Rodrigues V.D."/>
            <person name="Paulino L.C."/>
            <person name="Vicentini R."/>
            <person name="Ferraz L.F."/>
            <person name="Ottoboni L.M."/>
        </authorList>
    </citation>
    <scope>NUCLEOTIDE SEQUENCE [LARGE SCALE GENOMIC DNA]</scope>
    <source>
        <strain evidence="2 3">SO9-6</strain>
    </source>
</reference>
<evidence type="ECO:0000256" key="1">
    <source>
        <dbReference type="SAM" id="SignalP"/>
    </source>
</evidence>
<dbReference type="STRING" id="223184.AS25_07385"/>
<proteinExistence type="predicted"/>
<accession>A0A0B0DBQ3</accession>
<dbReference type="AlphaFoldDB" id="A0A0B0DBQ3"/>
<comment type="caution">
    <text evidence="2">The sequence shown here is derived from an EMBL/GenBank/DDBJ whole genome shotgun (WGS) entry which is preliminary data.</text>
</comment>
<dbReference type="EMBL" id="JROM01000022">
    <property type="protein sequence ID" value="KHE74210.1"/>
    <property type="molecule type" value="Genomic_DNA"/>
</dbReference>
<feature type="signal peptide" evidence="1">
    <location>
        <begin position="1"/>
        <end position="35"/>
    </location>
</feature>
<name>A0A0B0DBQ3_9MICC</name>
<organism evidence="2 3">
    <name type="scientific">Kocuria marina</name>
    <dbReference type="NCBI Taxonomy" id="223184"/>
    <lineage>
        <taxon>Bacteria</taxon>
        <taxon>Bacillati</taxon>
        <taxon>Actinomycetota</taxon>
        <taxon>Actinomycetes</taxon>
        <taxon>Micrococcales</taxon>
        <taxon>Micrococcaceae</taxon>
        <taxon>Kocuria</taxon>
    </lineage>
</organism>
<sequence>MSAATSIRRSVTTGLIALFLASGTVAVGSSAPAEAAVVKPCKASMSVTQPRQYTKTSVKVSQVGARAKVTTTAKYKTTTTKKTAVASTKGTAVTTYSIGRATLNRKVVVDVVATSGKTTWKCSTSFTPKR</sequence>
<gene>
    <name evidence="2" type="ORF">AS25_07385</name>
</gene>
<dbReference type="RefSeq" id="WP_035963977.1">
    <property type="nucleotide sequence ID" value="NZ_JROM01000022.1"/>
</dbReference>
<dbReference type="eggNOG" id="ENOG5033NHR">
    <property type="taxonomic scope" value="Bacteria"/>
</dbReference>
<protein>
    <submittedName>
        <fullName evidence="2">Uncharacterized protein</fullName>
    </submittedName>
</protein>